<keyword evidence="2" id="KW-1185">Reference proteome</keyword>
<evidence type="ECO:0000313" key="2">
    <source>
        <dbReference type="Proteomes" id="UP000218231"/>
    </source>
</evidence>
<evidence type="ECO:0000313" key="1">
    <source>
        <dbReference type="EMBL" id="PAV93769.1"/>
    </source>
</evidence>
<reference evidence="1 2" key="1">
    <citation type="journal article" date="2017" name="Curr. Biol.">
        <title>Genome architecture and evolution of a unichromosomal asexual nematode.</title>
        <authorList>
            <person name="Fradin H."/>
            <person name="Zegar C."/>
            <person name="Gutwein M."/>
            <person name="Lucas J."/>
            <person name="Kovtun M."/>
            <person name="Corcoran D."/>
            <person name="Baugh L.R."/>
            <person name="Kiontke K."/>
            <person name="Gunsalus K."/>
            <person name="Fitch D.H."/>
            <person name="Piano F."/>
        </authorList>
    </citation>
    <scope>NUCLEOTIDE SEQUENCE [LARGE SCALE GENOMIC DNA]</scope>
    <source>
        <strain evidence="1">PF1309</strain>
    </source>
</reference>
<organism evidence="1 2">
    <name type="scientific">Diploscapter pachys</name>
    <dbReference type="NCBI Taxonomy" id="2018661"/>
    <lineage>
        <taxon>Eukaryota</taxon>
        <taxon>Metazoa</taxon>
        <taxon>Ecdysozoa</taxon>
        <taxon>Nematoda</taxon>
        <taxon>Chromadorea</taxon>
        <taxon>Rhabditida</taxon>
        <taxon>Rhabditina</taxon>
        <taxon>Rhabditomorpha</taxon>
        <taxon>Rhabditoidea</taxon>
        <taxon>Rhabditidae</taxon>
        <taxon>Diploscapter</taxon>
    </lineage>
</organism>
<gene>
    <name evidence="1" type="ORF">WR25_20231</name>
</gene>
<protein>
    <submittedName>
        <fullName evidence="1">Uncharacterized protein</fullName>
    </submittedName>
</protein>
<name>A0A2A2M5R4_9BILA</name>
<dbReference type="OrthoDB" id="10650060at2759"/>
<dbReference type="EMBL" id="LIAE01004400">
    <property type="protein sequence ID" value="PAV93769.1"/>
    <property type="molecule type" value="Genomic_DNA"/>
</dbReference>
<dbReference type="AlphaFoldDB" id="A0A2A2M5R4"/>
<comment type="caution">
    <text evidence="1">The sequence shown here is derived from an EMBL/GenBank/DDBJ whole genome shotgun (WGS) entry which is preliminary data.</text>
</comment>
<proteinExistence type="predicted"/>
<accession>A0A2A2M5R4</accession>
<dbReference type="Proteomes" id="UP000218231">
    <property type="component" value="Unassembled WGS sequence"/>
</dbReference>
<sequence length="117" mass="12993">MAVHGLFHHAIRRTAQQFGLRLLVVADAHIQRIDALTRQGSHALAFDFGQGADLDRHRLARGARQVFHQAGLQLGHRGEHGLVQRVEVQLEGLGLDDIRRVARNGELADGHHRLARG</sequence>